<name>A0A9D1PUW4_9BACT</name>
<evidence type="ECO:0000256" key="4">
    <source>
        <dbReference type="ARBA" id="ARBA00022801"/>
    </source>
</evidence>
<evidence type="ECO:0000256" key="6">
    <source>
        <dbReference type="ARBA" id="ARBA00023049"/>
    </source>
</evidence>
<dbReference type="GO" id="GO:0051603">
    <property type="term" value="P:proteolysis involved in protein catabolic process"/>
    <property type="evidence" value="ECO:0007669"/>
    <property type="project" value="TreeGrafter"/>
</dbReference>
<evidence type="ECO:0000256" key="2">
    <source>
        <dbReference type="ARBA" id="ARBA00022670"/>
    </source>
</evidence>
<comment type="caution">
    <text evidence="8">The sequence shown here is derived from an EMBL/GenBank/DDBJ whole genome shotgun (WGS) entry which is preliminary data.</text>
</comment>
<dbReference type="Pfam" id="PF01435">
    <property type="entry name" value="Peptidase_M48"/>
    <property type="match status" value="1"/>
</dbReference>
<accession>A0A9D1PUW4</accession>
<keyword evidence="6 8" id="KW-0482">Metalloprotease</keyword>
<sequence>MRSIAQVHRRKTTLRQHTRHLRLAACITLVLFSLSLLFPAQGHAFFFGGVTLKDEQEMGRKFDMAIRSGLPMVADPEVSIYVRDLVNRIVRSIPPQPFRFKPGVILHPSMNAFAVPGGYIYVFTGLLMNFNAEEEVAGVVCHELAHVTQRHVASRLERAQMISIGSLLLAVAGVAVGGGSAAAVGALGAGQSAMLDYSRADETEADQIGMQYLIKAGYPPIGMVNGFKILRQKSRMMGASIPAYLSTHPDIGDRINGISARILKMPKALTDKKVDNRRFKRMQVLLWGRYGTPETALQRFRGQDALSLMGRGMVHSRLNNVSAAASAFDAAVARAPQDSLVLREAGIFNYRKGSMAKARTLLQKALQLDARDYMASFFYARLLDDDGLHREAQRRFRDVLHFVPDDAEVHESLARSYGADNRQDLAYVHLTYSAIYSHNKKQAERYFNRAKSLGSSTPEFRRMEKVYKERKEIWEKM</sequence>
<dbReference type="AlphaFoldDB" id="A0A9D1PUW4"/>
<evidence type="ECO:0000256" key="5">
    <source>
        <dbReference type="ARBA" id="ARBA00022833"/>
    </source>
</evidence>
<keyword evidence="5" id="KW-0862">Zinc</keyword>
<reference evidence="8" key="1">
    <citation type="journal article" date="2021" name="PeerJ">
        <title>Extensive microbial diversity within the chicken gut microbiome revealed by metagenomics and culture.</title>
        <authorList>
            <person name="Gilroy R."/>
            <person name="Ravi A."/>
            <person name="Getino M."/>
            <person name="Pursley I."/>
            <person name="Horton D.L."/>
            <person name="Alikhan N.F."/>
            <person name="Baker D."/>
            <person name="Gharbi K."/>
            <person name="Hall N."/>
            <person name="Watson M."/>
            <person name="Adriaenssens E.M."/>
            <person name="Foster-Nyarko E."/>
            <person name="Jarju S."/>
            <person name="Secka A."/>
            <person name="Antonio M."/>
            <person name="Oren A."/>
            <person name="Chaudhuri R.R."/>
            <person name="La Ragione R."/>
            <person name="Hildebrand F."/>
            <person name="Pallen M.J."/>
        </authorList>
    </citation>
    <scope>NUCLEOTIDE SEQUENCE</scope>
    <source>
        <strain evidence="8">ChiHecec2B26-446</strain>
    </source>
</reference>
<dbReference type="InterPro" id="IPR019734">
    <property type="entry name" value="TPR_rpt"/>
</dbReference>
<dbReference type="GO" id="GO:0016020">
    <property type="term" value="C:membrane"/>
    <property type="evidence" value="ECO:0007669"/>
    <property type="project" value="TreeGrafter"/>
</dbReference>
<dbReference type="Pfam" id="PF13432">
    <property type="entry name" value="TPR_16"/>
    <property type="match status" value="1"/>
</dbReference>
<keyword evidence="3" id="KW-0479">Metal-binding</keyword>
<organism evidence="8 9">
    <name type="scientific">Candidatus Desulfovibrio intestinipullorum</name>
    <dbReference type="NCBI Taxonomy" id="2838536"/>
    <lineage>
        <taxon>Bacteria</taxon>
        <taxon>Pseudomonadati</taxon>
        <taxon>Thermodesulfobacteriota</taxon>
        <taxon>Desulfovibrionia</taxon>
        <taxon>Desulfovibrionales</taxon>
        <taxon>Desulfovibrionaceae</taxon>
        <taxon>Desulfovibrio</taxon>
    </lineage>
</organism>
<dbReference type="SMART" id="SM00028">
    <property type="entry name" value="TPR"/>
    <property type="match status" value="2"/>
</dbReference>
<protein>
    <submittedName>
        <fullName evidence="8">M48 family metalloprotease</fullName>
        <ecNumber evidence="8">3.4.24.-</ecNumber>
    </submittedName>
</protein>
<keyword evidence="4 8" id="KW-0378">Hydrolase</keyword>
<dbReference type="InterPro" id="IPR011990">
    <property type="entry name" value="TPR-like_helical_dom_sf"/>
</dbReference>
<dbReference type="Gene3D" id="3.30.2010.10">
    <property type="entry name" value="Metalloproteases ('zincins'), catalytic domain"/>
    <property type="match status" value="1"/>
</dbReference>
<evidence type="ECO:0000313" key="8">
    <source>
        <dbReference type="EMBL" id="HIV99767.1"/>
    </source>
</evidence>
<keyword evidence="2" id="KW-0645">Protease</keyword>
<evidence type="ECO:0000313" key="9">
    <source>
        <dbReference type="Proteomes" id="UP000886752"/>
    </source>
</evidence>
<feature type="domain" description="Peptidase M48" evidence="7">
    <location>
        <begin position="86"/>
        <end position="261"/>
    </location>
</feature>
<dbReference type="CDD" id="cd07333">
    <property type="entry name" value="M48C_bepA_like"/>
    <property type="match status" value="1"/>
</dbReference>
<dbReference type="PANTHER" id="PTHR22726:SF1">
    <property type="entry name" value="METALLOENDOPEPTIDASE OMA1, MITOCHONDRIAL"/>
    <property type="match status" value="1"/>
</dbReference>
<gene>
    <name evidence="8" type="ORF">H9894_01030</name>
</gene>
<dbReference type="InterPro" id="IPR051156">
    <property type="entry name" value="Mito/Outer_Membr_Metalloprot"/>
</dbReference>
<evidence type="ECO:0000256" key="3">
    <source>
        <dbReference type="ARBA" id="ARBA00022723"/>
    </source>
</evidence>
<proteinExistence type="predicted"/>
<dbReference type="EMBL" id="DXHV01000013">
    <property type="protein sequence ID" value="HIV99767.1"/>
    <property type="molecule type" value="Genomic_DNA"/>
</dbReference>
<evidence type="ECO:0000259" key="7">
    <source>
        <dbReference type="Pfam" id="PF01435"/>
    </source>
</evidence>
<dbReference type="GO" id="GO:0004222">
    <property type="term" value="F:metalloendopeptidase activity"/>
    <property type="evidence" value="ECO:0007669"/>
    <property type="project" value="InterPro"/>
</dbReference>
<reference evidence="8" key="2">
    <citation type="submission" date="2021-04" db="EMBL/GenBank/DDBJ databases">
        <authorList>
            <person name="Gilroy R."/>
        </authorList>
    </citation>
    <scope>NUCLEOTIDE SEQUENCE</scope>
    <source>
        <strain evidence="8">ChiHecec2B26-446</strain>
    </source>
</reference>
<dbReference type="SUPFAM" id="SSF48452">
    <property type="entry name" value="TPR-like"/>
    <property type="match status" value="1"/>
</dbReference>
<dbReference type="InterPro" id="IPR001915">
    <property type="entry name" value="Peptidase_M48"/>
</dbReference>
<comment type="cofactor">
    <cofactor evidence="1">
        <name>Zn(2+)</name>
        <dbReference type="ChEBI" id="CHEBI:29105"/>
    </cofactor>
</comment>
<dbReference type="Proteomes" id="UP000886752">
    <property type="component" value="Unassembled WGS sequence"/>
</dbReference>
<dbReference type="EC" id="3.4.24.-" evidence="8"/>
<dbReference type="GO" id="GO:0046872">
    <property type="term" value="F:metal ion binding"/>
    <property type="evidence" value="ECO:0007669"/>
    <property type="project" value="UniProtKB-KW"/>
</dbReference>
<evidence type="ECO:0000256" key="1">
    <source>
        <dbReference type="ARBA" id="ARBA00001947"/>
    </source>
</evidence>
<dbReference type="PANTHER" id="PTHR22726">
    <property type="entry name" value="METALLOENDOPEPTIDASE OMA1"/>
    <property type="match status" value="1"/>
</dbReference>
<dbReference type="Gene3D" id="1.25.40.10">
    <property type="entry name" value="Tetratricopeptide repeat domain"/>
    <property type="match status" value="1"/>
</dbReference>